<dbReference type="InterPro" id="IPR011990">
    <property type="entry name" value="TPR-like_helical_dom_sf"/>
</dbReference>
<evidence type="ECO:0000313" key="5">
    <source>
        <dbReference type="Proteomes" id="UP000238479"/>
    </source>
</evidence>
<dbReference type="AlphaFoldDB" id="A0A2P6RDH3"/>
<name>A0A2P6RDH3_ROSCH</name>
<accession>A0A2P6RDH3</accession>
<dbReference type="PROSITE" id="PS51375">
    <property type="entry name" value="PPR"/>
    <property type="match status" value="1"/>
</dbReference>
<dbReference type="InterPro" id="IPR046960">
    <property type="entry name" value="PPR_At4g14850-like_plant"/>
</dbReference>
<dbReference type="GO" id="GO:0003723">
    <property type="term" value="F:RNA binding"/>
    <property type="evidence" value="ECO:0007669"/>
    <property type="project" value="InterPro"/>
</dbReference>
<sequence length="237" mass="26255">MKRKPLSRLARRSRTQIHGDSKTDRCGALLITSADAFDVPVETSPASVPVLIVAVVTGCRNLLVSESTPKHLEQKTHMGNHVDMLELNSQLKQLVKICNVKDARKMFDKRPKQDAVSWTSMISGYARVSDSSKALALFSNMWVQPQVFTRVSSVCGTMHSTCYSPSLCGKRREYHALYMFDKMLQSDGMCNVGRTIIAPMSIRDKGGGLATHRDIVDASNCIRDNEALARCCFGKIS</sequence>
<protein>
    <submittedName>
        <fullName evidence="4">Putative pentatricopeptide</fullName>
    </submittedName>
</protein>
<dbReference type="Gene3D" id="1.25.40.10">
    <property type="entry name" value="Tetratricopeptide repeat domain"/>
    <property type="match status" value="1"/>
</dbReference>
<dbReference type="EMBL" id="PDCK01000041">
    <property type="protein sequence ID" value="PRQ44468.1"/>
    <property type="molecule type" value="Genomic_DNA"/>
</dbReference>
<dbReference type="Gramene" id="PRQ44468">
    <property type="protein sequence ID" value="PRQ44468"/>
    <property type="gene ID" value="RchiOBHm_Chr3g0479601"/>
</dbReference>
<reference evidence="4 5" key="1">
    <citation type="journal article" date="2018" name="Nat. Genet.">
        <title>The Rosa genome provides new insights in the design of modern roses.</title>
        <authorList>
            <person name="Bendahmane M."/>
        </authorList>
    </citation>
    <scope>NUCLEOTIDE SEQUENCE [LARGE SCALE GENOMIC DNA]</scope>
    <source>
        <strain evidence="5">cv. Old Blush</strain>
    </source>
</reference>
<proteinExistence type="predicted"/>
<evidence type="ECO:0000313" key="4">
    <source>
        <dbReference type="EMBL" id="PRQ44468.1"/>
    </source>
</evidence>
<dbReference type="PANTHER" id="PTHR47926:SF347">
    <property type="entry name" value="PENTATRICOPEPTIDE REPEAT-CONTAINING PROTEIN"/>
    <property type="match status" value="1"/>
</dbReference>
<gene>
    <name evidence="4" type="ORF">RchiOBHm_Chr3g0479601</name>
</gene>
<dbReference type="GO" id="GO:0009451">
    <property type="term" value="P:RNA modification"/>
    <property type="evidence" value="ECO:0007669"/>
    <property type="project" value="InterPro"/>
</dbReference>
<feature type="repeat" description="PPR" evidence="2">
    <location>
        <begin position="114"/>
        <end position="144"/>
    </location>
</feature>
<evidence type="ECO:0000256" key="1">
    <source>
        <dbReference type="ARBA" id="ARBA00022737"/>
    </source>
</evidence>
<feature type="region of interest" description="Disordered" evidence="3">
    <location>
        <begin position="1"/>
        <end position="20"/>
    </location>
</feature>
<keyword evidence="5" id="KW-1185">Reference proteome</keyword>
<keyword evidence="1" id="KW-0677">Repeat</keyword>
<organism evidence="4 5">
    <name type="scientific">Rosa chinensis</name>
    <name type="common">China rose</name>
    <dbReference type="NCBI Taxonomy" id="74649"/>
    <lineage>
        <taxon>Eukaryota</taxon>
        <taxon>Viridiplantae</taxon>
        <taxon>Streptophyta</taxon>
        <taxon>Embryophyta</taxon>
        <taxon>Tracheophyta</taxon>
        <taxon>Spermatophyta</taxon>
        <taxon>Magnoliopsida</taxon>
        <taxon>eudicotyledons</taxon>
        <taxon>Gunneridae</taxon>
        <taxon>Pentapetalae</taxon>
        <taxon>rosids</taxon>
        <taxon>fabids</taxon>
        <taxon>Rosales</taxon>
        <taxon>Rosaceae</taxon>
        <taxon>Rosoideae</taxon>
        <taxon>Rosoideae incertae sedis</taxon>
        <taxon>Rosa</taxon>
    </lineage>
</organism>
<dbReference type="Pfam" id="PF01535">
    <property type="entry name" value="PPR"/>
    <property type="match status" value="1"/>
</dbReference>
<feature type="compositionally biased region" description="Basic residues" evidence="3">
    <location>
        <begin position="1"/>
        <end position="15"/>
    </location>
</feature>
<dbReference type="NCBIfam" id="TIGR00756">
    <property type="entry name" value="PPR"/>
    <property type="match status" value="1"/>
</dbReference>
<comment type="caution">
    <text evidence="4">The sequence shown here is derived from an EMBL/GenBank/DDBJ whole genome shotgun (WGS) entry which is preliminary data.</text>
</comment>
<evidence type="ECO:0000256" key="3">
    <source>
        <dbReference type="SAM" id="MobiDB-lite"/>
    </source>
</evidence>
<dbReference type="InterPro" id="IPR002885">
    <property type="entry name" value="PPR_rpt"/>
</dbReference>
<dbReference type="Proteomes" id="UP000238479">
    <property type="component" value="Chromosome 3"/>
</dbReference>
<dbReference type="STRING" id="74649.A0A2P6RDH3"/>
<dbReference type="PANTHER" id="PTHR47926">
    <property type="entry name" value="PENTATRICOPEPTIDE REPEAT-CONTAINING PROTEIN"/>
    <property type="match status" value="1"/>
</dbReference>
<evidence type="ECO:0000256" key="2">
    <source>
        <dbReference type="PROSITE-ProRule" id="PRU00708"/>
    </source>
</evidence>